<accession>A0A2P5CT38</accession>
<organism evidence="2 3">
    <name type="scientific">Trema orientale</name>
    <name type="common">Charcoal tree</name>
    <name type="synonym">Celtis orientalis</name>
    <dbReference type="NCBI Taxonomy" id="63057"/>
    <lineage>
        <taxon>Eukaryota</taxon>
        <taxon>Viridiplantae</taxon>
        <taxon>Streptophyta</taxon>
        <taxon>Embryophyta</taxon>
        <taxon>Tracheophyta</taxon>
        <taxon>Spermatophyta</taxon>
        <taxon>Magnoliopsida</taxon>
        <taxon>eudicotyledons</taxon>
        <taxon>Gunneridae</taxon>
        <taxon>Pentapetalae</taxon>
        <taxon>rosids</taxon>
        <taxon>fabids</taxon>
        <taxon>Rosales</taxon>
        <taxon>Cannabaceae</taxon>
        <taxon>Trema</taxon>
    </lineage>
</organism>
<name>A0A2P5CT38_TREOI</name>
<proteinExistence type="predicted"/>
<evidence type="ECO:0000313" key="3">
    <source>
        <dbReference type="Proteomes" id="UP000237000"/>
    </source>
</evidence>
<dbReference type="PANTHER" id="PTHR31342:SF16">
    <property type="entry name" value="TALIN_MIDDLE DOMAIN-CONTAINING PROTEIN"/>
    <property type="match status" value="1"/>
</dbReference>
<dbReference type="InterPro" id="IPR040265">
    <property type="entry name" value="CHUP1/IPGA1-like"/>
</dbReference>
<comment type="caution">
    <text evidence="2">The sequence shown here is derived from an EMBL/GenBank/DDBJ whole genome shotgun (WGS) entry which is preliminary data.</text>
</comment>
<dbReference type="InParanoid" id="A0A2P5CT38"/>
<protein>
    <submittedName>
        <fullName evidence="2">Uncharacterized protein</fullName>
    </submittedName>
</protein>
<evidence type="ECO:0000313" key="2">
    <source>
        <dbReference type="EMBL" id="PON64210.1"/>
    </source>
</evidence>
<dbReference type="AlphaFoldDB" id="A0A2P5CT38"/>
<sequence>MTRKSSNFQVLSRFKGFATKKLEALKTAAALYRKLDSIISELENWKIEGPIGQLLDKLERYFNKEMREAKEGEEKSKRYREGPKNGTSGKILWRAFQFAFRVYTFAGGHHDRADKLTRELAQEIEPDDSHHH</sequence>
<gene>
    <name evidence="2" type="ORF">TorRG33x02_273840</name>
</gene>
<keyword evidence="1" id="KW-0175">Coiled coil</keyword>
<dbReference type="Proteomes" id="UP000237000">
    <property type="component" value="Unassembled WGS sequence"/>
</dbReference>
<dbReference type="STRING" id="63057.A0A2P5CT38"/>
<dbReference type="OrthoDB" id="2020598at2759"/>
<reference evidence="3" key="1">
    <citation type="submission" date="2016-06" db="EMBL/GenBank/DDBJ databases">
        <title>Parallel loss of symbiosis genes in relatives of nitrogen-fixing non-legume Parasponia.</title>
        <authorList>
            <person name="Van Velzen R."/>
            <person name="Holmer R."/>
            <person name="Bu F."/>
            <person name="Rutten L."/>
            <person name="Van Zeijl A."/>
            <person name="Liu W."/>
            <person name="Santuari L."/>
            <person name="Cao Q."/>
            <person name="Sharma T."/>
            <person name="Shen D."/>
            <person name="Roswanjaya Y."/>
            <person name="Wardhani T."/>
            <person name="Kalhor M.S."/>
            <person name="Jansen J."/>
            <person name="Van den Hoogen J."/>
            <person name="Gungor B."/>
            <person name="Hartog M."/>
            <person name="Hontelez J."/>
            <person name="Verver J."/>
            <person name="Yang W.-C."/>
            <person name="Schijlen E."/>
            <person name="Repin R."/>
            <person name="Schilthuizen M."/>
            <person name="Schranz E."/>
            <person name="Heidstra R."/>
            <person name="Miyata K."/>
            <person name="Fedorova E."/>
            <person name="Kohlen W."/>
            <person name="Bisseling T."/>
            <person name="Smit S."/>
            <person name="Geurts R."/>
        </authorList>
    </citation>
    <scope>NUCLEOTIDE SEQUENCE [LARGE SCALE GENOMIC DNA]</scope>
    <source>
        <strain evidence="3">cv. RG33-2</strain>
    </source>
</reference>
<keyword evidence="3" id="KW-1185">Reference proteome</keyword>
<evidence type="ECO:0000256" key="1">
    <source>
        <dbReference type="ARBA" id="ARBA00023054"/>
    </source>
</evidence>
<dbReference type="PANTHER" id="PTHR31342">
    <property type="entry name" value="PROTEIN CHUP1, CHLOROPLASTIC"/>
    <property type="match status" value="1"/>
</dbReference>
<dbReference type="EMBL" id="JXTC01000330">
    <property type="protein sequence ID" value="PON64210.1"/>
    <property type="molecule type" value="Genomic_DNA"/>
</dbReference>